<dbReference type="EMBL" id="VUMX01000001">
    <property type="protein sequence ID" value="MST86096.1"/>
    <property type="molecule type" value="Genomic_DNA"/>
</dbReference>
<keyword evidence="4" id="KW-1185">Reference proteome</keyword>
<dbReference type="PROSITE" id="PS51257">
    <property type="entry name" value="PROKAR_LIPOPROTEIN"/>
    <property type="match status" value="1"/>
</dbReference>
<feature type="region of interest" description="Disordered" evidence="1">
    <location>
        <begin position="21"/>
        <end position="92"/>
    </location>
</feature>
<evidence type="ECO:0000256" key="1">
    <source>
        <dbReference type="SAM" id="MobiDB-lite"/>
    </source>
</evidence>
<name>A0A6A8MA94_9LACO</name>
<sequence length="289" mass="30128">MRHRKQVLGLLLASAALLAGCGSQGQEQSQEKSSQASSQSQKEKSTSSRASSKSTASSSTSAASSAASSGKSTSSRASSKSAPSSTASRMSSLTAQLRTQLPGMLLPTVDGLGQGSENLNARWTSSASQNVVYYSVGNSPLPLNASQVAKEKPYAVLTENKNVTDASSLINYQEPKSGLPTVKLDGQVTGTEEGAAGSTYLQFNQGQWSFVVRASQVQGQEALPTAKALLKLYRQYGLPASGGNASVQVDVGESLGSLNTVITWSKGSSVYQMKAHSTETAFKMLKSLQ</sequence>
<feature type="chain" id="PRO_5038677859" description="Lipoprotein" evidence="2">
    <location>
        <begin position="20"/>
        <end position="289"/>
    </location>
</feature>
<evidence type="ECO:0000256" key="2">
    <source>
        <dbReference type="SAM" id="SignalP"/>
    </source>
</evidence>
<proteinExistence type="predicted"/>
<dbReference type="RefSeq" id="WP_154546766.1">
    <property type="nucleotide sequence ID" value="NZ_VUMX01000001.1"/>
</dbReference>
<dbReference type="Proteomes" id="UP000438120">
    <property type="component" value="Unassembled WGS sequence"/>
</dbReference>
<gene>
    <name evidence="3" type="ORF">FYJ62_00105</name>
</gene>
<keyword evidence="2" id="KW-0732">Signal</keyword>
<feature type="compositionally biased region" description="Low complexity" evidence="1">
    <location>
        <begin position="21"/>
        <end position="40"/>
    </location>
</feature>
<protein>
    <recommendedName>
        <fullName evidence="5">Lipoprotein</fullName>
    </recommendedName>
</protein>
<evidence type="ECO:0008006" key="5">
    <source>
        <dbReference type="Google" id="ProtNLM"/>
    </source>
</evidence>
<accession>A0A6A8MA94</accession>
<organism evidence="3 4">
    <name type="scientific">Lactobacillus porci</name>
    <dbReference type="NCBI Taxonomy" id="2012477"/>
    <lineage>
        <taxon>Bacteria</taxon>
        <taxon>Bacillati</taxon>
        <taxon>Bacillota</taxon>
        <taxon>Bacilli</taxon>
        <taxon>Lactobacillales</taxon>
        <taxon>Lactobacillaceae</taxon>
        <taxon>Lactobacillus</taxon>
    </lineage>
</organism>
<feature type="compositionally biased region" description="Low complexity" evidence="1">
    <location>
        <begin position="47"/>
        <end position="92"/>
    </location>
</feature>
<feature type="signal peptide" evidence="2">
    <location>
        <begin position="1"/>
        <end position="19"/>
    </location>
</feature>
<dbReference type="OrthoDB" id="2138638at2"/>
<reference evidence="3 4" key="1">
    <citation type="submission" date="2019-08" db="EMBL/GenBank/DDBJ databases">
        <title>In-depth cultivation of the pig gut microbiome towards novel bacterial diversity and tailored functional studies.</title>
        <authorList>
            <person name="Wylensek D."/>
            <person name="Hitch T.C.A."/>
            <person name="Clavel T."/>
        </authorList>
    </citation>
    <scope>NUCLEOTIDE SEQUENCE [LARGE SCALE GENOMIC DNA]</scope>
    <source>
        <strain evidence="3 4">Bifido-178-WT-2B</strain>
    </source>
</reference>
<dbReference type="AlphaFoldDB" id="A0A6A8MA94"/>
<evidence type="ECO:0000313" key="4">
    <source>
        <dbReference type="Proteomes" id="UP000438120"/>
    </source>
</evidence>
<evidence type="ECO:0000313" key="3">
    <source>
        <dbReference type="EMBL" id="MST86096.1"/>
    </source>
</evidence>
<comment type="caution">
    <text evidence="3">The sequence shown here is derived from an EMBL/GenBank/DDBJ whole genome shotgun (WGS) entry which is preliminary data.</text>
</comment>